<evidence type="ECO:0000256" key="9">
    <source>
        <dbReference type="SAM" id="Phobius"/>
    </source>
</evidence>
<proteinExistence type="inferred from homology"/>
<gene>
    <name evidence="11" type="primary">COX3</name>
</gene>
<dbReference type="Gene3D" id="1.20.120.80">
    <property type="entry name" value="Cytochrome c oxidase, subunit III, four-helix bundle"/>
    <property type="match status" value="1"/>
</dbReference>
<feature type="transmembrane region" description="Helical" evidence="9">
    <location>
        <begin position="133"/>
        <end position="155"/>
    </location>
</feature>
<keyword evidence="8 11" id="KW-0496">Mitochondrion</keyword>
<evidence type="ECO:0000256" key="5">
    <source>
        <dbReference type="ARBA" id="ARBA00022967"/>
    </source>
</evidence>
<feature type="transmembrane region" description="Helical" evidence="9">
    <location>
        <begin position="167"/>
        <end position="185"/>
    </location>
</feature>
<organism evidence="11">
    <name type="scientific">Parevania sp. SJW-2015</name>
    <dbReference type="NCBI Taxonomy" id="1725431"/>
    <lineage>
        <taxon>Eukaryota</taxon>
        <taxon>Metazoa</taxon>
        <taxon>Ecdysozoa</taxon>
        <taxon>Arthropoda</taxon>
        <taxon>Hexapoda</taxon>
        <taxon>Insecta</taxon>
        <taxon>Pterygota</taxon>
        <taxon>Neoptera</taxon>
        <taxon>Endopterygota</taxon>
        <taxon>Hymenoptera</taxon>
        <taxon>Apocrita</taxon>
        <taxon>Evanioidea</taxon>
        <taxon>Evaniidae</taxon>
        <taxon>Parevania</taxon>
    </lineage>
</organism>
<reference evidence="11" key="1">
    <citation type="submission" date="2015-04" db="EMBL/GenBank/DDBJ databases">
        <authorList>
            <person name="Syromyatnikov M.Y."/>
            <person name="Popov V.N."/>
        </authorList>
    </citation>
    <scope>NUCLEOTIDE SEQUENCE</scope>
</reference>
<dbReference type="InterPro" id="IPR000298">
    <property type="entry name" value="Cyt_c_oxidase-like_su3"/>
</dbReference>
<evidence type="ECO:0000259" key="10">
    <source>
        <dbReference type="PROSITE" id="PS50253"/>
    </source>
</evidence>
<dbReference type="SUPFAM" id="SSF81452">
    <property type="entry name" value="Cytochrome c oxidase subunit III-like"/>
    <property type="match status" value="1"/>
</dbReference>
<name>A0A384S0Z9_9HYME</name>
<evidence type="ECO:0000256" key="3">
    <source>
        <dbReference type="ARBA" id="ARBA00015944"/>
    </source>
</evidence>
<dbReference type="InterPro" id="IPR035973">
    <property type="entry name" value="Cyt_c_oxidase_su3-like_sf"/>
</dbReference>
<dbReference type="PANTHER" id="PTHR11403">
    <property type="entry name" value="CYTOCHROME C OXIDASE SUBUNIT III"/>
    <property type="match status" value="1"/>
</dbReference>
<dbReference type="PANTHER" id="PTHR11403:SF7">
    <property type="entry name" value="CYTOCHROME C OXIDASE SUBUNIT 3"/>
    <property type="match status" value="1"/>
</dbReference>
<evidence type="ECO:0000256" key="2">
    <source>
        <dbReference type="ARBA" id="ARBA00010581"/>
    </source>
</evidence>
<dbReference type="GO" id="GO:0004129">
    <property type="term" value="F:cytochrome-c oxidase activity"/>
    <property type="evidence" value="ECO:0007669"/>
    <property type="project" value="InterPro"/>
</dbReference>
<dbReference type="AlphaFoldDB" id="A0A384S0Z9"/>
<evidence type="ECO:0000256" key="7">
    <source>
        <dbReference type="ARBA" id="ARBA00023136"/>
    </source>
</evidence>
<geneLocation type="mitochondrion" evidence="11"/>
<dbReference type="EMBL" id="KR270645">
    <property type="protein sequence ID" value="ALG35817.1"/>
    <property type="molecule type" value="Genomic_DNA"/>
</dbReference>
<dbReference type="GO" id="GO:0005739">
    <property type="term" value="C:mitochondrion"/>
    <property type="evidence" value="ECO:0007669"/>
    <property type="project" value="TreeGrafter"/>
</dbReference>
<evidence type="ECO:0000256" key="6">
    <source>
        <dbReference type="ARBA" id="ARBA00022989"/>
    </source>
</evidence>
<accession>A0A384S0Z9</accession>
<keyword evidence="7 9" id="KW-0472">Membrane</keyword>
<dbReference type="Gene3D" id="1.10.287.70">
    <property type="match status" value="1"/>
</dbReference>
<feature type="transmembrane region" description="Helical" evidence="9">
    <location>
        <begin position="21"/>
        <end position="42"/>
    </location>
</feature>
<protein>
    <recommendedName>
        <fullName evidence="3 8">Cytochrome c oxidase subunit 3</fullName>
    </recommendedName>
</protein>
<evidence type="ECO:0000256" key="8">
    <source>
        <dbReference type="RuleBase" id="RU003375"/>
    </source>
</evidence>
<dbReference type="InterPro" id="IPR013833">
    <property type="entry name" value="Cyt_c_oxidase_su3_a-hlx"/>
</dbReference>
<evidence type="ECO:0000256" key="1">
    <source>
        <dbReference type="ARBA" id="ARBA00004141"/>
    </source>
</evidence>
<dbReference type="PROSITE" id="PS50253">
    <property type="entry name" value="COX3"/>
    <property type="match status" value="1"/>
</dbReference>
<keyword evidence="4 8" id="KW-0812">Transmembrane</keyword>
<comment type="subcellular location">
    <subcellularLocation>
        <location evidence="1">Membrane</location>
        <topology evidence="1">Multi-pass membrane protein</topology>
    </subcellularLocation>
</comment>
<feature type="transmembrane region" description="Helical" evidence="9">
    <location>
        <begin position="197"/>
        <end position="226"/>
    </location>
</feature>
<comment type="similarity">
    <text evidence="2 8">Belongs to the cytochrome c oxidase subunit 3 family.</text>
</comment>
<evidence type="ECO:0000256" key="4">
    <source>
        <dbReference type="ARBA" id="ARBA00022692"/>
    </source>
</evidence>
<dbReference type="InterPro" id="IPR024791">
    <property type="entry name" value="Cyt_c/ubiquinol_Oxase_su3"/>
</dbReference>
<dbReference type="InterPro" id="IPR033945">
    <property type="entry name" value="Cyt_c_oxase_su3_dom"/>
</dbReference>
<keyword evidence="6 9" id="KW-1133">Transmembrane helix</keyword>
<dbReference type="CDD" id="cd01665">
    <property type="entry name" value="Cyt_c_Oxidase_III"/>
    <property type="match status" value="1"/>
</dbReference>
<dbReference type="GO" id="GO:0016020">
    <property type="term" value="C:membrane"/>
    <property type="evidence" value="ECO:0007669"/>
    <property type="project" value="UniProtKB-SubCell"/>
</dbReference>
<dbReference type="GO" id="GO:0006123">
    <property type="term" value="P:mitochondrial electron transport, cytochrome c to oxygen"/>
    <property type="evidence" value="ECO:0007669"/>
    <property type="project" value="TreeGrafter"/>
</dbReference>
<feature type="transmembrane region" description="Helical" evidence="9">
    <location>
        <begin position="89"/>
        <end position="113"/>
    </location>
</feature>
<keyword evidence="5" id="KW-1278">Translocase</keyword>
<evidence type="ECO:0000313" key="11">
    <source>
        <dbReference type="EMBL" id="ALG35817.1"/>
    </source>
</evidence>
<sequence length="267" mass="31749">MKNLKFFMNYNNSLHLVTNSPWPICLSLCLFNLLFSVTLLFHKNNLNFNLINLFTMLLILTQWWRDVIRESTFQGMHTKIIIQNMKMGMLFFIISEIMFFLSFFWSFFHSMLSSNIYTGMSWPPLNIEMFNPFNIPLLNSIILISSGVTVTWAHMSMINNDMHNSKMGLFLTVYLGLIFSSLQLFEYKESFFSINDSVYGSLFFLMTGFHGIHVLIGSSFLLICMLRLWNNQFSSNHHFGFESASWYWHFVDVIWLFLYLLVYWWPF</sequence>
<dbReference type="Pfam" id="PF00510">
    <property type="entry name" value="COX3"/>
    <property type="match status" value="1"/>
</dbReference>
<feature type="domain" description="Heme-copper oxidase subunit III family profile" evidence="10">
    <location>
        <begin position="10"/>
        <end position="267"/>
    </location>
</feature>
<feature type="transmembrane region" description="Helical" evidence="9">
    <location>
        <begin position="246"/>
        <end position="265"/>
    </location>
</feature>
<comment type="function">
    <text evidence="8">Component of the cytochrome c oxidase, the last enzyme in the mitochondrial electron transport chain which drives oxidative phosphorylation. The respiratory chain contains 3 multisubunit complexes succinate dehydrogenase (complex II, CII), ubiquinol-cytochrome c oxidoreductase (cytochrome b-c1 complex, complex III, CIII) and cytochrome c oxidase (complex IV, CIV), that cooperate to transfer electrons derived from NADH and succinate to molecular oxygen, creating an electrochemical gradient over the inner membrane that drives transmembrane transport and the ATP synthase. Cytochrome c oxidase is the component of the respiratory chain that catalyzes the reduction of oxygen to water. Electrons originating from reduced cytochrome c in the intermembrane space (IMS) are transferred via the dinuclear copper A center (CU(A)) of subunit 2 and heme A of subunit 1 to the active site in subunit 1, a binuclear center (BNC) formed by heme A3 and copper B (CU(B)). The BNC reduces molecular oxygen to 2 water molecules using 4 electrons from cytochrome c in the IMS and 4 protons from the mitochondrial matrix.</text>
</comment>